<dbReference type="Gene3D" id="3.40.50.300">
    <property type="entry name" value="P-loop containing nucleotide triphosphate hydrolases"/>
    <property type="match status" value="1"/>
</dbReference>
<keyword evidence="3 5" id="KW-0067">ATP-binding</keyword>
<dbReference type="AlphaFoldDB" id="A0A419W2N0"/>
<dbReference type="InterPro" id="IPR001977">
    <property type="entry name" value="Depp_CoAkinase"/>
</dbReference>
<comment type="pathway">
    <text evidence="5">Cofactor biosynthesis; coenzyme A biosynthesis; CoA from (R)-pantothenate: step 5/5.</text>
</comment>
<evidence type="ECO:0000256" key="6">
    <source>
        <dbReference type="NCBIfam" id="TIGR00152"/>
    </source>
</evidence>
<proteinExistence type="inferred from homology"/>
<comment type="similarity">
    <text evidence="1 5">Belongs to the CoaE family.</text>
</comment>
<evidence type="ECO:0000313" key="8">
    <source>
        <dbReference type="Proteomes" id="UP000283387"/>
    </source>
</evidence>
<dbReference type="GO" id="GO:0015937">
    <property type="term" value="P:coenzyme A biosynthetic process"/>
    <property type="evidence" value="ECO:0007669"/>
    <property type="project" value="UniProtKB-UniRule"/>
</dbReference>
<feature type="binding site" evidence="5">
    <location>
        <begin position="11"/>
        <end position="16"/>
    </location>
    <ligand>
        <name>ATP</name>
        <dbReference type="ChEBI" id="CHEBI:30616"/>
    </ligand>
</feature>
<evidence type="ECO:0000256" key="3">
    <source>
        <dbReference type="ARBA" id="ARBA00022840"/>
    </source>
</evidence>
<dbReference type="NCBIfam" id="TIGR00152">
    <property type="entry name" value="dephospho-CoA kinase"/>
    <property type="match status" value="1"/>
</dbReference>
<evidence type="ECO:0000256" key="5">
    <source>
        <dbReference type="HAMAP-Rule" id="MF_00376"/>
    </source>
</evidence>
<dbReference type="Proteomes" id="UP000283387">
    <property type="component" value="Unassembled WGS sequence"/>
</dbReference>
<name>A0A419W2N0_9BACT</name>
<reference evidence="7 8" key="1">
    <citation type="submission" date="2018-09" db="EMBL/GenBank/DDBJ databases">
        <title>Genomic Encyclopedia of Archaeal and Bacterial Type Strains, Phase II (KMG-II): from individual species to whole genera.</title>
        <authorList>
            <person name="Goeker M."/>
        </authorList>
    </citation>
    <scope>NUCLEOTIDE SEQUENCE [LARGE SCALE GENOMIC DNA]</scope>
    <source>
        <strain evidence="7 8">DSM 27148</strain>
    </source>
</reference>
<dbReference type="InterPro" id="IPR027417">
    <property type="entry name" value="P-loop_NTPase"/>
</dbReference>
<keyword evidence="2 5" id="KW-0547">Nucleotide-binding</keyword>
<dbReference type="SUPFAM" id="SSF52540">
    <property type="entry name" value="P-loop containing nucleoside triphosphate hydrolases"/>
    <property type="match status" value="1"/>
</dbReference>
<evidence type="ECO:0000256" key="4">
    <source>
        <dbReference type="ARBA" id="ARBA00022993"/>
    </source>
</evidence>
<dbReference type="CDD" id="cd02022">
    <property type="entry name" value="DPCK"/>
    <property type="match status" value="1"/>
</dbReference>
<sequence>MIKVGITGGIGSGKSTICHFFRTLGIPVFEADTEAKKLINSSEAIKNQLIAEFGSDIYLPNQLIDRKKLAGLIFNSPTLLEKVNRIIHPEVRIYFNKWVELQKSPYIIHEAAIMFESGFYQMMDYTILVTAPEAERIARVMKRENSTEESVKARIEKQWTDEQKMELASFIVKNDNKELIVPKLIELDKRFRSHG</sequence>
<organism evidence="7 8">
    <name type="scientific">Mangrovibacterium diazotrophicum</name>
    <dbReference type="NCBI Taxonomy" id="1261403"/>
    <lineage>
        <taxon>Bacteria</taxon>
        <taxon>Pseudomonadati</taxon>
        <taxon>Bacteroidota</taxon>
        <taxon>Bacteroidia</taxon>
        <taxon>Marinilabiliales</taxon>
        <taxon>Prolixibacteraceae</taxon>
        <taxon>Mangrovibacterium</taxon>
    </lineage>
</organism>
<comment type="caution">
    <text evidence="7">The sequence shown here is derived from an EMBL/GenBank/DDBJ whole genome shotgun (WGS) entry which is preliminary data.</text>
</comment>
<keyword evidence="5" id="KW-0808">Transferase</keyword>
<dbReference type="PROSITE" id="PS51219">
    <property type="entry name" value="DPCK"/>
    <property type="match status" value="1"/>
</dbReference>
<dbReference type="PANTHER" id="PTHR10695">
    <property type="entry name" value="DEPHOSPHO-COA KINASE-RELATED"/>
    <property type="match status" value="1"/>
</dbReference>
<dbReference type="GO" id="GO:0005524">
    <property type="term" value="F:ATP binding"/>
    <property type="evidence" value="ECO:0007669"/>
    <property type="project" value="UniProtKB-UniRule"/>
</dbReference>
<evidence type="ECO:0000256" key="1">
    <source>
        <dbReference type="ARBA" id="ARBA00009018"/>
    </source>
</evidence>
<dbReference type="PANTHER" id="PTHR10695:SF46">
    <property type="entry name" value="BIFUNCTIONAL COENZYME A SYNTHASE-RELATED"/>
    <property type="match status" value="1"/>
</dbReference>
<gene>
    <name evidence="5" type="primary">coaE</name>
    <name evidence="7" type="ORF">BC643_0078</name>
</gene>
<comment type="function">
    <text evidence="5">Catalyzes the phosphorylation of the 3'-hydroxyl group of dephosphocoenzyme A to form coenzyme A.</text>
</comment>
<protein>
    <recommendedName>
        <fullName evidence="5 6">Dephospho-CoA kinase</fullName>
        <ecNumber evidence="5 6">2.7.1.24</ecNumber>
    </recommendedName>
    <alternativeName>
        <fullName evidence="5">Dephosphocoenzyme A kinase</fullName>
    </alternativeName>
</protein>
<dbReference type="OrthoDB" id="9812943at2"/>
<dbReference type="EC" id="2.7.1.24" evidence="5 6"/>
<dbReference type="GO" id="GO:0004140">
    <property type="term" value="F:dephospho-CoA kinase activity"/>
    <property type="evidence" value="ECO:0007669"/>
    <property type="project" value="UniProtKB-UniRule"/>
</dbReference>
<dbReference type="Pfam" id="PF01121">
    <property type="entry name" value="CoaE"/>
    <property type="match status" value="1"/>
</dbReference>
<keyword evidence="5" id="KW-0963">Cytoplasm</keyword>
<keyword evidence="5 7" id="KW-0418">Kinase</keyword>
<keyword evidence="4 5" id="KW-0173">Coenzyme A biosynthesis</keyword>
<accession>A0A419W2N0</accession>
<dbReference type="EMBL" id="RAPN01000001">
    <property type="protein sequence ID" value="RKD89746.1"/>
    <property type="molecule type" value="Genomic_DNA"/>
</dbReference>
<dbReference type="GO" id="GO:0005737">
    <property type="term" value="C:cytoplasm"/>
    <property type="evidence" value="ECO:0007669"/>
    <property type="project" value="UniProtKB-SubCell"/>
</dbReference>
<dbReference type="RefSeq" id="WP_120271200.1">
    <property type="nucleotide sequence ID" value="NZ_RAPN01000001.1"/>
</dbReference>
<dbReference type="UniPathway" id="UPA00241">
    <property type="reaction ID" value="UER00356"/>
</dbReference>
<dbReference type="HAMAP" id="MF_00376">
    <property type="entry name" value="Dephospho_CoA_kinase"/>
    <property type="match status" value="1"/>
</dbReference>
<evidence type="ECO:0000256" key="2">
    <source>
        <dbReference type="ARBA" id="ARBA00022741"/>
    </source>
</evidence>
<keyword evidence="8" id="KW-1185">Reference proteome</keyword>
<evidence type="ECO:0000313" key="7">
    <source>
        <dbReference type="EMBL" id="RKD89746.1"/>
    </source>
</evidence>
<comment type="catalytic activity">
    <reaction evidence="5">
        <text>3'-dephospho-CoA + ATP = ADP + CoA + H(+)</text>
        <dbReference type="Rhea" id="RHEA:18245"/>
        <dbReference type="ChEBI" id="CHEBI:15378"/>
        <dbReference type="ChEBI" id="CHEBI:30616"/>
        <dbReference type="ChEBI" id="CHEBI:57287"/>
        <dbReference type="ChEBI" id="CHEBI:57328"/>
        <dbReference type="ChEBI" id="CHEBI:456216"/>
        <dbReference type="EC" id="2.7.1.24"/>
    </reaction>
</comment>
<comment type="subcellular location">
    <subcellularLocation>
        <location evidence="5">Cytoplasm</location>
    </subcellularLocation>
</comment>